<dbReference type="GO" id="GO:0020037">
    <property type="term" value="F:heme binding"/>
    <property type="evidence" value="ECO:0007669"/>
    <property type="project" value="InterPro"/>
</dbReference>
<evidence type="ECO:0000313" key="2">
    <source>
        <dbReference type="Proteomes" id="UP000016933"/>
    </source>
</evidence>
<reference evidence="1 2" key="2">
    <citation type="journal article" date="2012" name="PLoS Pathog.">
        <title>Diverse lifestyles and strategies of plant pathogenesis encoded in the genomes of eighteen Dothideomycetes fungi.</title>
        <authorList>
            <person name="Ohm R.A."/>
            <person name="Feau N."/>
            <person name="Henrissat B."/>
            <person name="Schoch C.L."/>
            <person name="Horwitz B.A."/>
            <person name="Barry K.W."/>
            <person name="Condon B.J."/>
            <person name="Copeland A.C."/>
            <person name="Dhillon B."/>
            <person name="Glaser F."/>
            <person name="Hesse C.N."/>
            <person name="Kosti I."/>
            <person name="LaButti K."/>
            <person name="Lindquist E.A."/>
            <person name="Lucas S."/>
            <person name="Salamov A.A."/>
            <person name="Bradshaw R.E."/>
            <person name="Ciuffetti L."/>
            <person name="Hamelin R.C."/>
            <person name="Kema G.H.J."/>
            <person name="Lawrence C."/>
            <person name="Scott J.A."/>
            <person name="Spatafora J.W."/>
            <person name="Turgeon B.G."/>
            <person name="de Wit P.J.G.M."/>
            <person name="Zhong S."/>
            <person name="Goodwin S.B."/>
            <person name="Grigoriev I.V."/>
        </authorList>
    </citation>
    <scope>NUCLEOTIDE SEQUENCE [LARGE SCALE GENOMIC DNA]</scope>
    <source>
        <strain evidence="2">NZE10 / CBS 128990</strain>
    </source>
</reference>
<name>N1PP89_DOTSN</name>
<dbReference type="STRING" id="675120.N1PP89"/>
<dbReference type="Gene3D" id="1.10.630.10">
    <property type="entry name" value="Cytochrome P450"/>
    <property type="match status" value="1"/>
</dbReference>
<accession>N1PP89</accession>
<gene>
    <name evidence="1" type="ORF">DOTSEDRAFT_24330</name>
</gene>
<dbReference type="GO" id="GO:0016705">
    <property type="term" value="F:oxidoreductase activity, acting on paired donors, with incorporation or reduction of molecular oxygen"/>
    <property type="evidence" value="ECO:0007669"/>
    <property type="project" value="InterPro"/>
</dbReference>
<dbReference type="HOGENOM" id="CLU_1643668_0_0_1"/>
<protein>
    <submittedName>
        <fullName evidence="1">Uncharacterized protein</fullName>
    </submittedName>
</protein>
<dbReference type="OrthoDB" id="3945418at2759"/>
<dbReference type="Pfam" id="PF00067">
    <property type="entry name" value="p450"/>
    <property type="match status" value="1"/>
</dbReference>
<dbReference type="InterPro" id="IPR036396">
    <property type="entry name" value="Cyt_P450_sf"/>
</dbReference>
<dbReference type="AlphaFoldDB" id="N1PP89"/>
<dbReference type="InterPro" id="IPR001128">
    <property type="entry name" value="Cyt_P450"/>
</dbReference>
<dbReference type="SUPFAM" id="SSF48264">
    <property type="entry name" value="Cytochrome P450"/>
    <property type="match status" value="1"/>
</dbReference>
<reference evidence="2" key="1">
    <citation type="journal article" date="2012" name="PLoS Genet.">
        <title>The genomes of the fungal plant pathogens Cladosporium fulvum and Dothistroma septosporum reveal adaptation to different hosts and lifestyles but also signatures of common ancestry.</title>
        <authorList>
            <person name="de Wit P.J.G.M."/>
            <person name="van der Burgt A."/>
            <person name="Oekmen B."/>
            <person name="Stergiopoulos I."/>
            <person name="Abd-Elsalam K.A."/>
            <person name="Aerts A.L."/>
            <person name="Bahkali A.H."/>
            <person name="Beenen H.G."/>
            <person name="Chettri P."/>
            <person name="Cox M.P."/>
            <person name="Datema E."/>
            <person name="de Vries R.P."/>
            <person name="Dhillon B."/>
            <person name="Ganley A.R."/>
            <person name="Griffiths S.A."/>
            <person name="Guo Y."/>
            <person name="Hamelin R.C."/>
            <person name="Henrissat B."/>
            <person name="Kabir M.S."/>
            <person name="Jashni M.K."/>
            <person name="Kema G."/>
            <person name="Klaubauf S."/>
            <person name="Lapidus A."/>
            <person name="Levasseur A."/>
            <person name="Lindquist E."/>
            <person name="Mehrabi R."/>
            <person name="Ohm R.A."/>
            <person name="Owen T.J."/>
            <person name="Salamov A."/>
            <person name="Schwelm A."/>
            <person name="Schijlen E."/>
            <person name="Sun H."/>
            <person name="van den Burg H.A."/>
            <person name="van Ham R.C.H.J."/>
            <person name="Zhang S."/>
            <person name="Goodwin S.B."/>
            <person name="Grigoriev I.V."/>
            <person name="Collemare J."/>
            <person name="Bradshaw R.E."/>
        </authorList>
    </citation>
    <scope>NUCLEOTIDE SEQUENCE [LARGE SCALE GENOMIC DNA]</scope>
    <source>
        <strain evidence="2">NZE10 / CBS 128990</strain>
    </source>
</reference>
<dbReference type="Proteomes" id="UP000016933">
    <property type="component" value="Unassembled WGS sequence"/>
</dbReference>
<keyword evidence="2" id="KW-1185">Reference proteome</keyword>
<sequence length="161" mass="18136">MKAVFRVATKDIIPAYALGEGRKPLNKEDCDAGFFDVMIPQRGAFGTHNMVDASYCCVPPFMQDLTANIVAIRDVEGDPEGYKIFHEIMRSKDLPPSDTETKRLANEAMVIMIAESGTTASTLAAMMYHLPSNREILQRLKEELKIAMPDRRNPNWTIYHT</sequence>
<proteinExistence type="predicted"/>
<dbReference type="GO" id="GO:0005506">
    <property type="term" value="F:iron ion binding"/>
    <property type="evidence" value="ECO:0007669"/>
    <property type="project" value="InterPro"/>
</dbReference>
<dbReference type="EMBL" id="KB446539">
    <property type="protein sequence ID" value="EME44259.1"/>
    <property type="molecule type" value="Genomic_DNA"/>
</dbReference>
<evidence type="ECO:0000313" key="1">
    <source>
        <dbReference type="EMBL" id="EME44259.1"/>
    </source>
</evidence>
<organism evidence="1 2">
    <name type="scientific">Dothistroma septosporum (strain NZE10 / CBS 128990)</name>
    <name type="common">Red band needle blight fungus</name>
    <name type="synonym">Mycosphaerella pini</name>
    <dbReference type="NCBI Taxonomy" id="675120"/>
    <lineage>
        <taxon>Eukaryota</taxon>
        <taxon>Fungi</taxon>
        <taxon>Dikarya</taxon>
        <taxon>Ascomycota</taxon>
        <taxon>Pezizomycotina</taxon>
        <taxon>Dothideomycetes</taxon>
        <taxon>Dothideomycetidae</taxon>
        <taxon>Mycosphaerellales</taxon>
        <taxon>Mycosphaerellaceae</taxon>
        <taxon>Dothistroma</taxon>
    </lineage>
</organism>
<dbReference type="GO" id="GO:0004497">
    <property type="term" value="F:monooxygenase activity"/>
    <property type="evidence" value="ECO:0007669"/>
    <property type="project" value="InterPro"/>
</dbReference>